<feature type="domain" description="DNA polymerase III beta sliding clamp central" evidence="11">
    <location>
        <begin position="131"/>
        <end position="246"/>
    </location>
</feature>
<dbReference type="NCBIfam" id="TIGR00663">
    <property type="entry name" value="dnan"/>
    <property type="match status" value="1"/>
</dbReference>
<evidence type="ECO:0000256" key="1">
    <source>
        <dbReference type="ARBA" id="ARBA00004496"/>
    </source>
</evidence>
<comment type="subunit">
    <text evidence="9">Forms a ring-shaped head-to-tail homodimer around DNA.</text>
</comment>
<keyword evidence="4 9" id="KW-0808">Transferase</keyword>
<evidence type="ECO:0000256" key="4">
    <source>
        <dbReference type="ARBA" id="ARBA00022679"/>
    </source>
</evidence>
<dbReference type="InterPro" id="IPR022635">
    <property type="entry name" value="DNA_polIII_beta_C"/>
</dbReference>
<evidence type="ECO:0000313" key="13">
    <source>
        <dbReference type="EMBL" id="AER65748.1"/>
    </source>
</evidence>
<dbReference type="eggNOG" id="COG0592">
    <property type="taxonomic scope" value="Bacteria"/>
</dbReference>
<dbReference type="InterPro" id="IPR046938">
    <property type="entry name" value="DNA_clamp_sf"/>
</dbReference>
<dbReference type="STRING" id="580340.Tlie_0002"/>
<dbReference type="Pfam" id="PF02768">
    <property type="entry name" value="DNA_pol3_beta_3"/>
    <property type="match status" value="1"/>
</dbReference>
<keyword evidence="8" id="KW-0238">DNA-binding</keyword>
<accession>G7V548</accession>
<dbReference type="InterPro" id="IPR022637">
    <property type="entry name" value="DNA_polIII_beta_cen"/>
</dbReference>
<dbReference type="GO" id="GO:0005737">
    <property type="term" value="C:cytoplasm"/>
    <property type="evidence" value="ECO:0007669"/>
    <property type="project" value="UniProtKB-SubCell"/>
</dbReference>
<dbReference type="GO" id="GO:0003887">
    <property type="term" value="F:DNA-directed DNA polymerase activity"/>
    <property type="evidence" value="ECO:0007669"/>
    <property type="project" value="UniProtKB-UniRule"/>
</dbReference>
<evidence type="ECO:0000256" key="7">
    <source>
        <dbReference type="ARBA" id="ARBA00022932"/>
    </source>
</evidence>
<protein>
    <recommendedName>
        <fullName evidence="9">Beta sliding clamp</fullName>
    </recommendedName>
</protein>
<keyword evidence="3 9" id="KW-0963">Cytoplasm</keyword>
<gene>
    <name evidence="13" type="ordered locus">Tlie_0002</name>
</gene>
<comment type="subcellular location">
    <subcellularLocation>
        <location evidence="1 9">Cytoplasm</location>
    </subcellularLocation>
</comment>
<dbReference type="Pfam" id="PF02767">
    <property type="entry name" value="DNA_pol3_beta_2"/>
    <property type="match status" value="1"/>
</dbReference>
<evidence type="ECO:0000259" key="12">
    <source>
        <dbReference type="Pfam" id="PF02768"/>
    </source>
</evidence>
<dbReference type="GO" id="GO:0006271">
    <property type="term" value="P:DNA strand elongation involved in DNA replication"/>
    <property type="evidence" value="ECO:0007669"/>
    <property type="project" value="TreeGrafter"/>
</dbReference>
<keyword evidence="14" id="KW-1185">Reference proteome</keyword>
<feature type="domain" description="DNA polymerase III beta sliding clamp C-terminal" evidence="12">
    <location>
        <begin position="253"/>
        <end position="369"/>
    </location>
</feature>
<dbReference type="GO" id="GO:0009360">
    <property type="term" value="C:DNA polymerase III complex"/>
    <property type="evidence" value="ECO:0007669"/>
    <property type="project" value="InterPro"/>
</dbReference>
<dbReference type="SUPFAM" id="SSF55979">
    <property type="entry name" value="DNA clamp"/>
    <property type="match status" value="3"/>
</dbReference>
<name>G7V548_THELD</name>
<proteinExistence type="inferred from homology"/>
<dbReference type="Pfam" id="PF00712">
    <property type="entry name" value="DNA_pol3_beta"/>
    <property type="match status" value="1"/>
</dbReference>
<dbReference type="PANTHER" id="PTHR30478">
    <property type="entry name" value="DNA POLYMERASE III SUBUNIT BETA"/>
    <property type="match status" value="1"/>
</dbReference>
<dbReference type="SMART" id="SM00480">
    <property type="entry name" value="POL3Bc"/>
    <property type="match status" value="1"/>
</dbReference>
<evidence type="ECO:0000256" key="2">
    <source>
        <dbReference type="ARBA" id="ARBA00010752"/>
    </source>
</evidence>
<keyword evidence="6 9" id="KW-0235">DNA replication</keyword>
<keyword evidence="5 9" id="KW-0548">Nucleotidyltransferase</keyword>
<dbReference type="PANTHER" id="PTHR30478:SF0">
    <property type="entry name" value="BETA SLIDING CLAMP"/>
    <property type="match status" value="1"/>
</dbReference>
<evidence type="ECO:0000256" key="9">
    <source>
        <dbReference type="PIRNR" id="PIRNR000804"/>
    </source>
</evidence>
<dbReference type="Gene3D" id="3.70.10.10">
    <property type="match status" value="1"/>
</dbReference>
<dbReference type="GO" id="GO:0003677">
    <property type="term" value="F:DNA binding"/>
    <property type="evidence" value="ECO:0007669"/>
    <property type="project" value="UniProtKB-UniRule"/>
</dbReference>
<evidence type="ECO:0000256" key="3">
    <source>
        <dbReference type="ARBA" id="ARBA00022490"/>
    </source>
</evidence>
<dbReference type="EMBL" id="CP003096">
    <property type="protein sequence ID" value="AER65748.1"/>
    <property type="molecule type" value="Genomic_DNA"/>
</dbReference>
<evidence type="ECO:0000256" key="5">
    <source>
        <dbReference type="ARBA" id="ARBA00022695"/>
    </source>
</evidence>
<dbReference type="AlphaFoldDB" id="G7V548"/>
<dbReference type="KEGG" id="tli:Tlie_0002"/>
<evidence type="ECO:0000259" key="11">
    <source>
        <dbReference type="Pfam" id="PF02767"/>
    </source>
</evidence>
<dbReference type="InterPro" id="IPR001001">
    <property type="entry name" value="DNA_polIII_beta"/>
</dbReference>
<dbReference type="InterPro" id="IPR022634">
    <property type="entry name" value="DNA_polIII_beta_N"/>
</dbReference>
<dbReference type="Proteomes" id="UP000005868">
    <property type="component" value="Chromosome"/>
</dbReference>
<dbReference type="Gene3D" id="3.10.150.10">
    <property type="entry name" value="DNA Polymerase III, subunit A, domain 2"/>
    <property type="match status" value="1"/>
</dbReference>
<evidence type="ECO:0000259" key="10">
    <source>
        <dbReference type="Pfam" id="PF00712"/>
    </source>
</evidence>
<reference evidence="14" key="1">
    <citation type="submission" date="2011-10" db="EMBL/GenBank/DDBJ databases">
        <title>The complete genome of chromosome of Thermovirga lienii DSM 17291.</title>
        <authorList>
            <consortium name="US DOE Joint Genome Institute (JGI-PGF)"/>
            <person name="Lucas S."/>
            <person name="Copeland A."/>
            <person name="Lapidus A."/>
            <person name="Glavina del Rio T."/>
            <person name="Dalin E."/>
            <person name="Tice H."/>
            <person name="Bruce D."/>
            <person name="Goodwin L."/>
            <person name="Pitluck S."/>
            <person name="Peters L."/>
            <person name="Mikhailova N."/>
            <person name="Saunders E."/>
            <person name="Kyrpides N."/>
            <person name="Mavromatis K."/>
            <person name="Ivanova N."/>
            <person name="Last F.I."/>
            <person name="Brettin T."/>
            <person name="Detter J.C."/>
            <person name="Han C."/>
            <person name="Larimer F."/>
            <person name="Land M."/>
            <person name="Hauser L."/>
            <person name="Markowitz V."/>
            <person name="Cheng J.-F."/>
            <person name="Hugenholtz P."/>
            <person name="Woyke T."/>
            <person name="Wu D."/>
            <person name="Spring S."/>
            <person name="Schroeder M."/>
            <person name="Brambilla E.-M."/>
            <person name="Klenk H.-P."/>
            <person name="Eisen J.A."/>
        </authorList>
    </citation>
    <scope>NUCLEOTIDE SEQUENCE [LARGE SCALE GENOMIC DNA]</scope>
    <source>
        <strain evidence="14">ATCC BAA-1197 / DSM 17291 / Cas60314</strain>
    </source>
</reference>
<evidence type="ECO:0000256" key="8">
    <source>
        <dbReference type="ARBA" id="ARBA00023125"/>
    </source>
</evidence>
<organism evidence="13 14">
    <name type="scientific">Thermovirga lienii (strain ATCC BAA-1197 / DSM 17291 / Cas60314)</name>
    <dbReference type="NCBI Taxonomy" id="580340"/>
    <lineage>
        <taxon>Bacteria</taxon>
        <taxon>Thermotogati</taxon>
        <taxon>Synergistota</taxon>
        <taxon>Synergistia</taxon>
        <taxon>Synergistales</taxon>
        <taxon>Thermovirgaceae</taxon>
        <taxon>Thermovirga</taxon>
    </lineage>
</organism>
<dbReference type="PIRSF" id="PIRSF000804">
    <property type="entry name" value="DNA_pol_III_b"/>
    <property type="match status" value="1"/>
</dbReference>
<evidence type="ECO:0000313" key="14">
    <source>
        <dbReference type="Proteomes" id="UP000005868"/>
    </source>
</evidence>
<dbReference type="CDD" id="cd00140">
    <property type="entry name" value="beta_clamp"/>
    <property type="match status" value="1"/>
</dbReference>
<evidence type="ECO:0000256" key="6">
    <source>
        <dbReference type="ARBA" id="ARBA00022705"/>
    </source>
</evidence>
<feature type="domain" description="DNA polymerase III beta sliding clamp N-terminal" evidence="10">
    <location>
        <begin position="1"/>
        <end position="120"/>
    </location>
</feature>
<comment type="function">
    <text evidence="9">Confers DNA tethering and processivity to DNA polymerases and other proteins. Acts as a clamp, forming a ring around DNA (a reaction catalyzed by the clamp-loading complex) which diffuses in an ATP-independent manner freely and bidirectionally along dsDNA. Initially characterized for its ability to contact the catalytic subunit of DNA polymerase III (Pol III), a complex, multichain enzyme responsible for most of the replicative synthesis in bacteria; Pol III exhibits 3'-5' exonuclease proofreading activity. The beta chain is required for initiation of replication as well as for processivity of DNA replication.</text>
</comment>
<keyword evidence="7 9" id="KW-0239">DNA-directed DNA polymerase</keyword>
<dbReference type="GO" id="GO:0008408">
    <property type="term" value="F:3'-5' exonuclease activity"/>
    <property type="evidence" value="ECO:0007669"/>
    <property type="project" value="InterPro"/>
</dbReference>
<dbReference type="HOGENOM" id="CLU_038149_4_1_0"/>
<reference evidence="13 14" key="2">
    <citation type="journal article" date="2012" name="Stand. Genomic Sci.">
        <title>Genome sequence of the moderately thermophilic, amino-acid-degrading and sulfur-reducing bacterium Thermovirga lienii type strain (Cas60314(T)).</title>
        <authorList>
            <person name="Goker M."/>
            <person name="Saunders E."/>
            <person name="Lapidus A."/>
            <person name="Nolan M."/>
            <person name="Lucas S."/>
            <person name="Hammon N."/>
            <person name="Deshpande S."/>
            <person name="Cheng J.F."/>
            <person name="Han C."/>
            <person name="Tapia R."/>
            <person name="Goodwin L.A."/>
            <person name="Pitluck S."/>
            <person name="Liolios K."/>
            <person name="Mavromatis K."/>
            <person name="Pagani I."/>
            <person name="Ivanova N."/>
            <person name="Mikhailova N."/>
            <person name="Pati A."/>
            <person name="Chen A."/>
            <person name="Palaniappan K."/>
            <person name="Land M."/>
            <person name="Chang Y.J."/>
            <person name="Jeffries C.D."/>
            <person name="Brambilla E.M."/>
            <person name="Rohde M."/>
            <person name="Spring S."/>
            <person name="Detter J.C."/>
            <person name="Woyke T."/>
            <person name="Bristow J."/>
            <person name="Eisen J.A."/>
            <person name="Markowitz V."/>
            <person name="Hugenholtz P."/>
            <person name="Kyrpides N.C."/>
            <person name="Klenk H.P."/>
        </authorList>
    </citation>
    <scope>NUCLEOTIDE SEQUENCE [LARGE SCALE GENOMIC DNA]</scope>
    <source>
        <strain evidence="14">ATCC BAA-1197 / DSM 17291 / Cas60314</strain>
    </source>
</reference>
<comment type="similarity">
    <text evidence="2 9">Belongs to the beta sliding clamp family.</text>
</comment>
<sequence length="378" mass="41972">MKLLVKKAPFIKSWLLAERSTGSRSALTVLTGVKCIAEQNSVTLQATDLKTSIRCIAEGVEVQDPGEAVFPVKVVGELFKKAPTETFTIEVDGGKAKINCGEKNHYKFTTYPVSEFPKLPRSEESRPFFKITVSELKRLLEEGTFAGSPGEEFPQYLSSGLFQVKDGFVKVVSTDGRRLSLSQSALDESFEEKQVLLPLNALKELGRIVSSVEEDLDVEVKEDDSQVYFLVDNIEFAIRRIESRFPPYEKILSPEKSTWMEVDRNSMIEALERAEIVVRDFSKMVILNLSPGGNMTVKASAPEIGEAIEEVPAEIDGDPLKVAFNVRFLLDGMRALHGKVAHMTFNGPNGQMLLSKPGEESFLYVLMPITLPSEGENL</sequence>
<dbReference type="OrthoDB" id="8421503at2"/>